<evidence type="ECO:0000313" key="2">
    <source>
        <dbReference type="EMBL" id="JAI05231.1"/>
    </source>
</evidence>
<evidence type="ECO:0000256" key="1">
    <source>
        <dbReference type="SAM" id="SignalP"/>
    </source>
</evidence>
<organism evidence="2">
    <name type="scientific">Anguilla anguilla</name>
    <name type="common">European freshwater eel</name>
    <name type="synonym">Muraena anguilla</name>
    <dbReference type="NCBI Taxonomy" id="7936"/>
    <lineage>
        <taxon>Eukaryota</taxon>
        <taxon>Metazoa</taxon>
        <taxon>Chordata</taxon>
        <taxon>Craniata</taxon>
        <taxon>Vertebrata</taxon>
        <taxon>Euteleostomi</taxon>
        <taxon>Actinopterygii</taxon>
        <taxon>Neopterygii</taxon>
        <taxon>Teleostei</taxon>
        <taxon>Anguilliformes</taxon>
        <taxon>Anguillidae</taxon>
        <taxon>Anguilla</taxon>
    </lineage>
</organism>
<dbReference type="EMBL" id="GBXM01003347">
    <property type="protein sequence ID" value="JAI05231.1"/>
    <property type="molecule type" value="Transcribed_RNA"/>
</dbReference>
<protein>
    <submittedName>
        <fullName evidence="2">Uncharacterized protein</fullName>
    </submittedName>
</protein>
<accession>A0A0E9XTR9</accession>
<keyword evidence="1" id="KW-0732">Signal</keyword>
<reference evidence="2" key="1">
    <citation type="submission" date="2014-11" db="EMBL/GenBank/DDBJ databases">
        <authorList>
            <person name="Amaro Gonzalez C."/>
        </authorList>
    </citation>
    <scope>NUCLEOTIDE SEQUENCE</scope>
</reference>
<proteinExistence type="predicted"/>
<dbReference type="AlphaFoldDB" id="A0A0E9XTR9"/>
<feature type="chain" id="PRO_5002435482" evidence="1">
    <location>
        <begin position="20"/>
        <end position="40"/>
    </location>
</feature>
<sequence>MLQCFELSVLGIRLLGVQWLWLNNNNNNDQKSVQEVLFPN</sequence>
<feature type="signal peptide" evidence="1">
    <location>
        <begin position="1"/>
        <end position="19"/>
    </location>
</feature>
<reference evidence="2" key="2">
    <citation type="journal article" date="2015" name="Fish Shellfish Immunol.">
        <title>Early steps in the European eel (Anguilla anguilla)-Vibrio vulnificus interaction in the gills: Role of the RtxA13 toxin.</title>
        <authorList>
            <person name="Callol A."/>
            <person name="Pajuelo D."/>
            <person name="Ebbesson L."/>
            <person name="Teles M."/>
            <person name="MacKenzie S."/>
            <person name="Amaro C."/>
        </authorList>
    </citation>
    <scope>NUCLEOTIDE SEQUENCE</scope>
</reference>
<name>A0A0E9XTR9_ANGAN</name>